<evidence type="ECO:0000313" key="2">
    <source>
        <dbReference type="EMBL" id="MFA9478081.1"/>
    </source>
</evidence>
<keyword evidence="3" id="KW-1185">Reference proteome</keyword>
<evidence type="ECO:0000256" key="1">
    <source>
        <dbReference type="SAM" id="SignalP"/>
    </source>
</evidence>
<protein>
    <recommendedName>
        <fullName evidence="4">Beta-galactosidase-like protein</fullName>
    </recommendedName>
</protein>
<proteinExistence type="predicted"/>
<sequence length="441" mass="49616">MKTPTLFAAGIVASSLCFGSTATLAQDATDSADEVPRFQQDEFALGFWVDPPADANMEQAYKEIAEANFNLVIGGFAGRGTEFLNRQLELCKKHDLVALVDIRGLEPEEYPDHPNCWGYLLTDEPSAARFSELGEWVSAIREIRPGMLSYINLYPTYASAQQLGVPTYDEHVRRFVEIVDTDVLSTNHYPDFHRGERRRDEYIRNLESMRQHSMEADIPFWNFFKAMPFDALMDPTEAQMRWQIYSSLAFGAKGVMYFCYFTPTSPSFPEGGALVTREGRLTRKYYQAQRINHAIQNLGPTLMELESTGAFRMKPEGDFYYVRPDGEFGEGRIFGSLDDRTRAGIPIRSVKASKEKALPADLLIGTFIFPDGRRAVMINNYRYAYTSWLTVEFDADPAEVLEVSQETGELEPVIDDSPAMEGLQISLPAGGGRLFVLPPAS</sequence>
<dbReference type="Proteomes" id="UP001575105">
    <property type="component" value="Unassembled WGS sequence"/>
</dbReference>
<dbReference type="RefSeq" id="WP_425345009.1">
    <property type="nucleotide sequence ID" value="NZ_JBGUBD010000004.1"/>
</dbReference>
<evidence type="ECO:0000313" key="3">
    <source>
        <dbReference type="Proteomes" id="UP001575105"/>
    </source>
</evidence>
<evidence type="ECO:0008006" key="4">
    <source>
        <dbReference type="Google" id="ProtNLM"/>
    </source>
</evidence>
<feature type="chain" id="PRO_5047223344" description="Beta-galactosidase-like protein" evidence="1">
    <location>
        <begin position="26"/>
        <end position="441"/>
    </location>
</feature>
<feature type="signal peptide" evidence="1">
    <location>
        <begin position="1"/>
        <end position="25"/>
    </location>
</feature>
<keyword evidence="1" id="KW-0732">Signal</keyword>
<reference evidence="2 3" key="1">
    <citation type="submission" date="2024-08" db="EMBL/GenBank/DDBJ databases">
        <title>Whole-genome sequencing of halo(alkali)philic microorganisms from hypersaline lakes.</title>
        <authorList>
            <person name="Sorokin D.Y."/>
            <person name="Merkel A.Y."/>
            <person name="Messina E."/>
            <person name="Yakimov M."/>
        </authorList>
    </citation>
    <scope>NUCLEOTIDE SEQUENCE [LARGE SCALE GENOMIC DNA]</scope>
    <source>
        <strain evidence="2 3">AB-hyl4</strain>
    </source>
</reference>
<name>A0ABV4U3B1_9BACT</name>
<comment type="caution">
    <text evidence="2">The sequence shown here is derived from an EMBL/GenBank/DDBJ whole genome shotgun (WGS) entry which is preliminary data.</text>
</comment>
<dbReference type="InterPro" id="IPR017853">
    <property type="entry name" value="GH"/>
</dbReference>
<dbReference type="EMBL" id="JBGUBD010000004">
    <property type="protein sequence ID" value="MFA9478081.1"/>
    <property type="molecule type" value="Genomic_DNA"/>
</dbReference>
<accession>A0ABV4U3B1</accession>
<dbReference type="Gene3D" id="3.20.20.80">
    <property type="entry name" value="Glycosidases"/>
    <property type="match status" value="1"/>
</dbReference>
<organism evidence="2 3">
    <name type="scientific">Natronomicrosphaera hydrolytica</name>
    <dbReference type="NCBI Taxonomy" id="3242702"/>
    <lineage>
        <taxon>Bacteria</taxon>
        <taxon>Pseudomonadati</taxon>
        <taxon>Planctomycetota</taxon>
        <taxon>Phycisphaerae</taxon>
        <taxon>Phycisphaerales</taxon>
        <taxon>Phycisphaeraceae</taxon>
        <taxon>Natronomicrosphaera</taxon>
    </lineage>
</organism>
<dbReference type="SUPFAM" id="SSF51445">
    <property type="entry name" value="(Trans)glycosidases"/>
    <property type="match status" value="1"/>
</dbReference>
<gene>
    <name evidence="2" type="ORF">ACERK3_07195</name>
</gene>